<feature type="compositionally biased region" description="Pro residues" evidence="1">
    <location>
        <begin position="262"/>
        <end position="272"/>
    </location>
</feature>
<feature type="region of interest" description="Disordered" evidence="1">
    <location>
        <begin position="253"/>
        <end position="288"/>
    </location>
</feature>
<accession>A0AAT9GA08</accession>
<gene>
    <name evidence="2" type="ORF">DMENIID0002_13390</name>
</gene>
<organism evidence="2">
    <name type="scientific">Candidatus Tisiphia endosymbiont of Sergentomyia squamirostris</name>
    <dbReference type="NCBI Taxonomy" id="3113639"/>
    <lineage>
        <taxon>Bacteria</taxon>
        <taxon>Pseudomonadati</taxon>
        <taxon>Pseudomonadota</taxon>
        <taxon>Alphaproteobacteria</taxon>
        <taxon>Rickettsiales</taxon>
        <taxon>Rickettsiaceae</taxon>
        <taxon>Rickettsieae</taxon>
        <taxon>Candidatus Tisiphia</taxon>
    </lineage>
</organism>
<dbReference type="EMBL" id="AP029170">
    <property type="protein sequence ID" value="BFD46693.1"/>
    <property type="molecule type" value="Genomic_DNA"/>
</dbReference>
<sequence>MSKDRTLLERFSTTIQLLKNEIDKIEQAKKLFATASTVHDILKAANLEECCDFVKTTEDRSLARRELKASLKGLYKNKSTLLRHKLDDCRNFEERSDQIDEIIQARKLLKYIDQHDFKDALKIAGLSDIIKEATPRISRILENTFFDNLDKYLKVSRIFENAFFRNLDKYLEVKRKEFEVIQEAHQVECERGPSAPVLLLSTALGSSNCNNTYVTNNNHPADSAQLSVLPLNQHVYLQLSPDITTTAHTVHYPPKARKSAAPLPPLTSPSAPPAYTESDENNQDLLGKTIYHLD</sequence>
<protein>
    <submittedName>
        <fullName evidence="2">Uncharacterized protein</fullName>
    </submittedName>
</protein>
<evidence type="ECO:0000256" key="1">
    <source>
        <dbReference type="SAM" id="MobiDB-lite"/>
    </source>
</evidence>
<evidence type="ECO:0000313" key="2">
    <source>
        <dbReference type="EMBL" id="BFD46693.1"/>
    </source>
</evidence>
<name>A0AAT9GA08_9RICK</name>
<proteinExistence type="predicted"/>
<dbReference type="AlphaFoldDB" id="A0AAT9GA08"/>
<reference evidence="2" key="1">
    <citation type="submission" date="2024-01" db="EMBL/GenBank/DDBJ databases">
        <title>Sequencing the genomes of a sandfly, Sergentomyia squamirostris, and its two endosymbionts.</title>
        <authorList>
            <person name="Itokawa K."/>
            <person name="Sanjoba C."/>
        </authorList>
    </citation>
    <scope>NUCLEOTIDE SEQUENCE</scope>
    <source>
        <strain evidence="2">RiSSQ</strain>
    </source>
</reference>